<organism evidence="1 2">
    <name type="scientific">Elysia marginata</name>
    <dbReference type="NCBI Taxonomy" id="1093978"/>
    <lineage>
        <taxon>Eukaryota</taxon>
        <taxon>Metazoa</taxon>
        <taxon>Spiralia</taxon>
        <taxon>Lophotrochozoa</taxon>
        <taxon>Mollusca</taxon>
        <taxon>Gastropoda</taxon>
        <taxon>Heterobranchia</taxon>
        <taxon>Euthyneura</taxon>
        <taxon>Panpulmonata</taxon>
        <taxon>Sacoglossa</taxon>
        <taxon>Placobranchoidea</taxon>
        <taxon>Plakobranchidae</taxon>
        <taxon>Elysia</taxon>
    </lineage>
</organism>
<evidence type="ECO:0000313" key="2">
    <source>
        <dbReference type="Proteomes" id="UP000762676"/>
    </source>
</evidence>
<keyword evidence="2" id="KW-1185">Reference proteome</keyword>
<dbReference type="AlphaFoldDB" id="A0AAV4I4N8"/>
<sequence length="97" mass="10804">MFDFGGFIFTVGQAATSRIIGPKVYTASGEPNGQTGDFSDIVAIRGPCRDPPPSPYPLSCSRADIVSCLLAEREMQWQIQKLWKRNFILVSFTDWCV</sequence>
<reference evidence="1 2" key="1">
    <citation type="journal article" date="2021" name="Elife">
        <title>Chloroplast acquisition without the gene transfer in kleptoplastic sea slugs, Plakobranchus ocellatus.</title>
        <authorList>
            <person name="Maeda T."/>
            <person name="Takahashi S."/>
            <person name="Yoshida T."/>
            <person name="Shimamura S."/>
            <person name="Takaki Y."/>
            <person name="Nagai Y."/>
            <person name="Toyoda A."/>
            <person name="Suzuki Y."/>
            <person name="Arimoto A."/>
            <person name="Ishii H."/>
            <person name="Satoh N."/>
            <person name="Nishiyama T."/>
            <person name="Hasebe M."/>
            <person name="Maruyama T."/>
            <person name="Minagawa J."/>
            <person name="Obokata J."/>
            <person name="Shigenobu S."/>
        </authorList>
    </citation>
    <scope>NUCLEOTIDE SEQUENCE [LARGE SCALE GENOMIC DNA]</scope>
</reference>
<evidence type="ECO:0000313" key="1">
    <source>
        <dbReference type="EMBL" id="GFS04995.1"/>
    </source>
</evidence>
<dbReference type="EMBL" id="BMAT01013054">
    <property type="protein sequence ID" value="GFS04995.1"/>
    <property type="molecule type" value="Genomic_DNA"/>
</dbReference>
<comment type="caution">
    <text evidence="1">The sequence shown here is derived from an EMBL/GenBank/DDBJ whole genome shotgun (WGS) entry which is preliminary data.</text>
</comment>
<protein>
    <submittedName>
        <fullName evidence="1">Uncharacterized protein</fullName>
    </submittedName>
</protein>
<dbReference type="Proteomes" id="UP000762676">
    <property type="component" value="Unassembled WGS sequence"/>
</dbReference>
<accession>A0AAV4I4N8</accession>
<name>A0AAV4I4N8_9GAST</name>
<proteinExistence type="predicted"/>
<gene>
    <name evidence="1" type="ORF">ElyMa_006509800</name>
</gene>